<evidence type="ECO:0000313" key="4">
    <source>
        <dbReference type="Proteomes" id="UP000239406"/>
    </source>
</evidence>
<evidence type="ECO:0000313" key="2">
    <source>
        <dbReference type="EMBL" id="PPE70681.1"/>
    </source>
</evidence>
<dbReference type="PANTHER" id="PTHR35813:SF1">
    <property type="entry name" value="INNER MEMBRANE PROTEIN YBAN"/>
    <property type="match status" value="1"/>
</dbReference>
<dbReference type="AlphaFoldDB" id="A0A2S5T6S7"/>
<keyword evidence="4" id="KW-1185">Reference proteome</keyword>
<sequence length="121" mass="13703">MLRSTVTLLWRLLAVLALVAGAIGVFVPVLPTVPFILVAAWAGSRGWPALERWLLDHARFGPAIRDWRHRGAVPRRAKWYATLAMTGSGLMIWWFPLPLWVQAGVCVVMACVACWLWWRPE</sequence>
<protein>
    <submittedName>
        <fullName evidence="2">DUF454 domain-containing protein</fullName>
    </submittedName>
</protein>
<feature type="transmembrane region" description="Helical" evidence="1">
    <location>
        <begin position="12"/>
        <end position="42"/>
    </location>
</feature>
<dbReference type="Proteomes" id="UP000239406">
    <property type="component" value="Unassembled WGS sequence"/>
</dbReference>
<accession>A0A2S5T6S7</accession>
<keyword evidence="1" id="KW-1133">Transmembrane helix</keyword>
<evidence type="ECO:0000313" key="5">
    <source>
        <dbReference type="Proteomes" id="UP000294772"/>
    </source>
</evidence>
<name>A0A2S5T6S7_9BURK</name>
<organism evidence="2 4">
    <name type="scientific">Caldimonas thermodepolymerans</name>
    <dbReference type="NCBI Taxonomy" id="215580"/>
    <lineage>
        <taxon>Bacteria</taxon>
        <taxon>Pseudomonadati</taxon>
        <taxon>Pseudomonadota</taxon>
        <taxon>Betaproteobacteria</taxon>
        <taxon>Burkholderiales</taxon>
        <taxon>Sphaerotilaceae</taxon>
        <taxon>Caldimonas</taxon>
    </lineage>
</organism>
<dbReference type="EMBL" id="SLXF01000001">
    <property type="protein sequence ID" value="TCP09965.1"/>
    <property type="molecule type" value="Genomic_DNA"/>
</dbReference>
<gene>
    <name evidence="2" type="ORF">C1702_05930</name>
    <name evidence="3" type="ORF">EV676_101549</name>
</gene>
<dbReference type="PIRSF" id="PIRSF016789">
    <property type="entry name" value="DUF454"/>
    <property type="match status" value="1"/>
</dbReference>
<proteinExistence type="predicted"/>
<dbReference type="InterPro" id="IPR007401">
    <property type="entry name" value="DUF454"/>
</dbReference>
<dbReference type="GO" id="GO:0005886">
    <property type="term" value="C:plasma membrane"/>
    <property type="evidence" value="ECO:0007669"/>
    <property type="project" value="TreeGrafter"/>
</dbReference>
<evidence type="ECO:0000256" key="1">
    <source>
        <dbReference type="SAM" id="Phobius"/>
    </source>
</evidence>
<dbReference type="Proteomes" id="UP000294772">
    <property type="component" value="Unassembled WGS sequence"/>
</dbReference>
<evidence type="ECO:0000313" key="3">
    <source>
        <dbReference type="EMBL" id="TCP09965.1"/>
    </source>
</evidence>
<dbReference type="RefSeq" id="WP_104356771.1">
    <property type="nucleotide sequence ID" value="NZ_CALFFA010000021.1"/>
</dbReference>
<reference evidence="3 5" key="2">
    <citation type="submission" date="2019-03" db="EMBL/GenBank/DDBJ databases">
        <title>Genomic Encyclopedia of Type Strains, Phase IV (KMG-IV): sequencing the most valuable type-strain genomes for metagenomic binning, comparative biology and taxonomic classification.</title>
        <authorList>
            <person name="Goeker M."/>
        </authorList>
    </citation>
    <scope>NUCLEOTIDE SEQUENCE [LARGE SCALE GENOMIC DNA]</scope>
    <source>
        <strain evidence="3 5">DSM 15264</strain>
    </source>
</reference>
<dbReference type="OrthoDB" id="9816293at2"/>
<reference evidence="2 4" key="1">
    <citation type="submission" date="2018-02" db="EMBL/GenBank/DDBJ databases">
        <title>Reclassifiation of [Polyangium] brachysporum DSM 7029 as Guopingzhaonella breviflexa gen. nov., sp. nov., a member of the family Comamonadaceae.</title>
        <authorList>
            <person name="Tang B."/>
        </authorList>
    </citation>
    <scope>NUCLEOTIDE SEQUENCE [LARGE SCALE GENOMIC DNA]</scope>
    <source>
        <strain evidence="2 4">DSM 15344</strain>
    </source>
</reference>
<keyword evidence="1" id="KW-0812">Transmembrane</keyword>
<dbReference type="PANTHER" id="PTHR35813">
    <property type="entry name" value="INNER MEMBRANE PROTEIN YBAN"/>
    <property type="match status" value="1"/>
</dbReference>
<feature type="transmembrane region" description="Helical" evidence="1">
    <location>
        <begin position="100"/>
        <end position="118"/>
    </location>
</feature>
<comment type="caution">
    <text evidence="2">The sequence shown here is derived from an EMBL/GenBank/DDBJ whole genome shotgun (WGS) entry which is preliminary data.</text>
</comment>
<dbReference type="Pfam" id="PF04304">
    <property type="entry name" value="DUF454"/>
    <property type="match status" value="1"/>
</dbReference>
<dbReference type="EMBL" id="PSNY01000005">
    <property type="protein sequence ID" value="PPE70681.1"/>
    <property type="molecule type" value="Genomic_DNA"/>
</dbReference>
<keyword evidence="1" id="KW-0472">Membrane</keyword>